<dbReference type="NCBIfam" id="TIGR02734">
    <property type="entry name" value="crtI_fam"/>
    <property type="match status" value="1"/>
</dbReference>
<evidence type="ECO:0000313" key="7">
    <source>
        <dbReference type="EMBL" id="GGD43389.1"/>
    </source>
</evidence>
<dbReference type="RefSeq" id="WP_188369398.1">
    <property type="nucleotide sequence ID" value="NZ_BMFH01000001.1"/>
</dbReference>
<reference evidence="8" key="1">
    <citation type="journal article" date="2019" name="Int. J. Syst. Evol. Microbiol.">
        <title>The Global Catalogue of Microorganisms (GCM) 10K type strain sequencing project: providing services to taxonomists for standard genome sequencing and annotation.</title>
        <authorList>
            <consortium name="The Broad Institute Genomics Platform"/>
            <consortium name="The Broad Institute Genome Sequencing Center for Infectious Disease"/>
            <person name="Wu L."/>
            <person name="Ma J."/>
        </authorList>
    </citation>
    <scope>NUCLEOTIDE SEQUENCE [LARGE SCALE GENOMIC DNA]</scope>
    <source>
        <strain evidence="8">CGMCC 1.12606</strain>
    </source>
</reference>
<proteinExistence type="inferred from homology"/>
<protein>
    <submittedName>
        <fullName evidence="7">Phytoene dehydrogenase</fullName>
    </submittedName>
</protein>
<dbReference type="SUPFAM" id="SSF51905">
    <property type="entry name" value="FAD/NAD(P)-binding domain"/>
    <property type="match status" value="1"/>
</dbReference>
<evidence type="ECO:0000256" key="1">
    <source>
        <dbReference type="ARBA" id="ARBA00004829"/>
    </source>
</evidence>
<dbReference type="PANTHER" id="PTHR43734">
    <property type="entry name" value="PHYTOENE DESATURASE"/>
    <property type="match status" value="1"/>
</dbReference>
<evidence type="ECO:0000256" key="2">
    <source>
        <dbReference type="ARBA" id="ARBA00006046"/>
    </source>
</evidence>
<evidence type="ECO:0000256" key="3">
    <source>
        <dbReference type="ARBA" id="ARBA00022746"/>
    </source>
</evidence>
<dbReference type="Gene3D" id="3.50.50.60">
    <property type="entry name" value="FAD/NAD(P)-binding domain"/>
    <property type="match status" value="2"/>
</dbReference>
<comment type="similarity">
    <text evidence="2 5">Belongs to the carotenoid/retinoid oxidoreductase family.</text>
</comment>
<keyword evidence="8" id="KW-1185">Reference proteome</keyword>
<organism evidence="7 8">
    <name type="scientific">Muriicola marianensis</name>
    <dbReference type="NCBI Taxonomy" id="1324801"/>
    <lineage>
        <taxon>Bacteria</taxon>
        <taxon>Pseudomonadati</taxon>
        <taxon>Bacteroidota</taxon>
        <taxon>Flavobacteriia</taxon>
        <taxon>Flavobacteriales</taxon>
        <taxon>Flavobacteriaceae</taxon>
        <taxon>Muriicola</taxon>
    </lineage>
</organism>
<dbReference type="Pfam" id="PF01593">
    <property type="entry name" value="Amino_oxidase"/>
    <property type="match status" value="1"/>
</dbReference>
<gene>
    <name evidence="7" type="primary">crtI</name>
    <name evidence="7" type="ORF">GCM10011361_07910</name>
</gene>
<comment type="pathway">
    <text evidence="1 5">Carotenoid biosynthesis.</text>
</comment>
<evidence type="ECO:0000313" key="8">
    <source>
        <dbReference type="Proteomes" id="UP000625780"/>
    </source>
</evidence>
<dbReference type="InterPro" id="IPR002937">
    <property type="entry name" value="Amino_oxidase"/>
</dbReference>
<keyword evidence="3 5" id="KW-0125">Carotenoid biosynthesis</keyword>
<evidence type="ECO:0000256" key="5">
    <source>
        <dbReference type="RuleBase" id="RU362075"/>
    </source>
</evidence>
<dbReference type="InterPro" id="IPR014105">
    <property type="entry name" value="Carotenoid/retinoid_OxRdtase"/>
</dbReference>
<feature type="domain" description="Amine oxidase" evidence="6">
    <location>
        <begin position="15"/>
        <end position="481"/>
    </location>
</feature>
<dbReference type="Proteomes" id="UP000625780">
    <property type="component" value="Unassembled WGS sequence"/>
</dbReference>
<keyword evidence="4 5" id="KW-0560">Oxidoreductase</keyword>
<evidence type="ECO:0000256" key="4">
    <source>
        <dbReference type="ARBA" id="ARBA00023002"/>
    </source>
</evidence>
<dbReference type="InterPro" id="IPR036188">
    <property type="entry name" value="FAD/NAD-bd_sf"/>
</dbReference>
<dbReference type="EMBL" id="BMFH01000001">
    <property type="protein sequence ID" value="GGD43389.1"/>
    <property type="molecule type" value="Genomic_DNA"/>
</dbReference>
<dbReference type="PANTHER" id="PTHR43734:SF1">
    <property type="entry name" value="PHYTOENE DESATURASE"/>
    <property type="match status" value="1"/>
</dbReference>
<accession>A0ABQ1QS78</accession>
<name>A0ABQ1QS78_9FLAO</name>
<comment type="caution">
    <text evidence="7">The sequence shown here is derived from an EMBL/GenBank/DDBJ whole genome shotgun (WGS) entry which is preliminary data.</text>
</comment>
<sequence length="485" mass="55274">MSKKVVIIGSGFSSLSASSYLAQAGFEVEIYEKNSTVGGRARQLVRNGFTFDIGPSWYWMPDIFERFFGDFGKSTSDYYQLDKLDPAYKIFFSDDVITVGDTMDKICEEFERIEPGSSVHLRKFISKAQENYDIAINNIVYRPGLSPFELVTKDTAMRVDQFFKTISGQVRKQFKNPKLVSTLEFPVLFLGAKPSKTPSFYSFMNYADFGLGTWHPRGGMYKIIEGMRSLAEELGVKIHTGQDVSKILVKDGKATGIEAGGKFIEADFVLSGADYHHSETLLEPQYRQFSEDYWNKKTFAPSSLLFYVGFDRKLKNVEHHNLFFDTDFERHAEEIYDRPKWPTEPLFYVNFPSVTDQSMAPEGCETGFFLIPIAPDLEDTPELREQYFDIVIRRLEERTGQSIENNIIFKESFCVKDFKEQYNSYKGNAYGMANTLLQTAFLRPGLRSKKVKDLYFTGQLTVPGPGVPPSLISGKLVSELIAQKK</sequence>
<evidence type="ECO:0000259" key="6">
    <source>
        <dbReference type="Pfam" id="PF01593"/>
    </source>
</evidence>